<dbReference type="GO" id="GO:0016810">
    <property type="term" value="F:hydrolase activity, acting on carbon-nitrogen (but not peptide) bonds"/>
    <property type="evidence" value="ECO:0007669"/>
    <property type="project" value="InterPro"/>
</dbReference>
<dbReference type="PANTHER" id="PTHR34216:SF3">
    <property type="entry name" value="POLY-BETA-1,6-N-ACETYL-D-GLUCOSAMINE N-DEACETYLASE"/>
    <property type="match status" value="1"/>
</dbReference>
<evidence type="ECO:0000313" key="8">
    <source>
        <dbReference type="EMBL" id="BBF92861.1"/>
    </source>
</evidence>
<evidence type="ECO:0000313" key="9">
    <source>
        <dbReference type="Proteomes" id="UP000266934"/>
    </source>
</evidence>
<dbReference type="Proteomes" id="UP000266934">
    <property type="component" value="Chromosome"/>
</dbReference>
<organism evidence="8 9">
    <name type="scientific">Blastochloris tepida</name>
    <dbReference type="NCBI Taxonomy" id="2233851"/>
    <lineage>
        <taxon>Bacteria</taxon>
        <taxon>Pseudomonadati</taxon>
        <taxon>Pseudomonadota</taxon>
        <taxon>Alphaproteobacteria</taxon>
        <taxon>Hyphomicrobiales</taxon>
        <taxon>Blastochloridaceae</taxon>
        <taxon>Blastochloris</taxon>
    </lineage>
</organism>
<keyword evidence="9" id="KW-1185">Reference proteome</keyword>
<evidence type="ECO:0000256" key="1">
    <source>
        <dbReference type="ARBA" id="ARBA00003236"/>
    </source>
</evidence>
<dbReference type="Gene3D" id="3.20.20.370">
    <property type="entry name" value="Glycoside hydrolase/deacetylase"/>
    <property type="match status" value="1"/>
</dbReference>
<protein>
    <recommendedName>
        <fullName evidence="4">Chitooligosaccharide deacetylase</fullName>
    </recommendedName>
    <alternativeName>
        <fullName evidence="6">Nodulation protein B</fullName>
    </alternativeName>
</protein>
<feature type="domain" description="NodB homology" evidence="7">
    <location>
        <begin position="65"/>
        <end position="261"/>
    </location>
</feature>
<dbReference type="InterPro" id="IPR051398">
    <property type="entry name" value="Polysacch_Deacetylase"/>
</dbReference>
<comment type="subcellular location">
    <subcellularLocation>
        <location evidence="2">Secreted</location>
    </subcellularLocation>
</comment>
<dbReference type="EMBL" id="AP018907">
    <property type="protein sequence ID" value="BBF92861.1"/>
    <property type="molecule type" value="Genomic_DNA"/>
</dbReference>
<dbReference type="CDD" id="cd10918">
    <property type="entry name" value="CE4_NodB_like_5s_6s"/>
    <property type="match status" value="1"/>
</dbReference>
<dbReference type="OrthoDB" id="9782872at2"/>
<dbReference type="KEGG" id="blag:BLTE_15460"/>
<evidence type="ECO:0000259" key="7">
    <source>
        <dbReference type="PROSITE" id="PS51677"/>
    </source>
</evidence>
<evidence type="ECO:0000256" key="2">
    <source>
        <dbReference type="ARBA" id="ARBA00004613"/>
    </source>
</evidence>
<comment type="similarity">
    <text evidence="3">Belongs to the polysaccharide deacetylase family.</text>
</comment>
<evidence type="ECO:0000256" key="4">
    <source>
        <dbReference type="ARBA" id="ARBA00020071"/>
    </source>
</evidence>
<dbReference type="InterPro" id="IPR002509">
    <property type="entry name" value="NODB_dom"/>
</dbReference>
<name>A0A348FZX8_9HYPH</name>
<dbReference type="InterPro" id="IPR011330">
    <property type="entry name" value="Glyco_hydro/deAcase_b/a-brl"/>
</dbReference>
<reference evidence="8 9" key="1">
    <citation type="submission" date="2018-08" db="EMBL/GenBank/DDBJ databases">
        <title>Complete genome sequencing of Blastochloris tepida GI.</title>
        <authorList>
            <person name="Tsukatani Y."/>
            <person name="Mori H."/>
        </authorList>
    </citation>
    <scope>NUCLEOTIDE SEQUENCE [LARGE SCALE GENOMIC DNA]</scope>
    <source>
        <strain evidence="8 9">GI</strain>
    </source>
</reference>
<dbReference type="SUPFAM" id="SSF88713">
    <property type="entry name" value="Glycoside hydrolase/deacetylase"/>
    <property type="match status" value="1"/>
</dbReference>
<dbReference type="RefSeq" id="WP_126399051.1">
    <property type="nucleotide sequence ID" value="NZ_AP018907.1"/>
</dbReference>
<evidence type="ECO:0000256" key="6">
    <source>
        <dbReference type="ARBA" id="ARBA00032976"/>
    </source>
</evidence>
<proteinExistence type="inferred from homology"/>
<gene>
    <name evidence="8" type="ORF">BLTE_15460</name>
</gene>
<keyword evidence="5" id="KW-0732">Signal</keyword>
<accession>A0A348FZX8</accession>
<dbReference type="AlphaFoldDB" id="A0A348FZX8"/>
<dbReference type="GO" id="GO:0005975">
    <property type="term" value="P:carbohydrate metabolic process"/>
    <property type="evidence" value="ECO:0007669"/>
    <property type="project" value="InterPro"/>
</dbReference>
<dbReference type="Pfam" id="PF01522">
    <property type="entry name" value="Polysacc_deac_1"/>
    <property type="match status" value="1"/>
</dbReference>
<sequence>MKRAVQTIVRRAHVTFLRKPLPDKICLYGHSLAGRQAALDEFLSRFIDMGYRFVGPDPFFEQPGRMVLLSFDDNYQSWFDALPVFERRGAVATFYVNTLPFRDTASADELKWFFARISAEPEPTLSTDELRTMAASGQVIGAHTHTHPLLSAVPHAEAKREIAQSKEILEDVLGTEIAHFAYPFGMRRHFTKALQDDCFELGFRTVATGIPCQHFGPLQPGLIHRTCWDLDAPFEHNIETIGIDGRLFERLTGYNPTVGGY</sequence>
<dbReference type="PANTHER" id="PTHR34216">
    <property type="match status" value="1"/>
</dbReference>
<evidence type="ECO:0000256" key="5">
    <source>
        <dbReference type="ARBA" id="ARBA00022729"/>
    </source>
</evidence>
<evidence type="ECO:0000256" key="3">
    <source>
        <dbReference type="ARBA" id="ARBA00010973"/>
    </source>
</evidence>
<dbReference type="PROSITE" id="PS51677">
    <property type="entry name" value="NODB"/>
    <property type="match status" value="1"/>
</dbReference>
<dbReference type="GO" id="GO:0005576">
    <property type="term" value="C:extracellular region"/>
    <property type="evidence" value="ECO:0007669"/>
    <property type="project" value="UniProtKB-SubCell"/>
</dbReference>
<comment type="function">
    <text evidence="1">Is involved in generating a small heat-stable compound (Nod), an acylated oligomer of N-acetylglucosamine, that stimulates mitosis in various plant protoplasts.</text>
</comment>